<comment type="caution">
    <text evidence="1">The sequence shown here is derived from an EMBL/GenBank/DDBJ whole genome shotgun (WGS) entry which is preliminary data.</text>
</comment>
<reference evidence="1" key="1">
    <citation type="submission" date="2020-05" db="EMBL/GenBank/DDBJ databases">
        <title>Mycena genomes resolve the evolution of fungal bioluminescence.</title>
        <authorList>
            <person name="Tsai I.J."/>
        </authorList>
    </citation>
    <scope>NUCLEOTIDE SEQUENCE</scope>
    <source>
        <strain evidence="1">160909Yilan</strain>
    </source>
</reference>
<name>A0A8H7DGG8_9AGAR</name>
<keyword evidence="2" id="KW-1185">Reference proteome</keyword>
<evidence type="ECO:0000313" key="2">
    <source>
        <dbReference type="Proteomes" id="UP000623467"/>
    </source>
</evidence>
<dbReference type="SUPFAM" id="SSF52047">
    <property type="entry name" value="RNI-like"/>
    <property type="match status" value="1"/>
</dbReference>
<dbReference type="EMBL" id="JACAZH010000004">
    <property type="protein sequence ID" value="KAF7371353.1"/>
    <property type="molecule type" value="Genomic_DNA"/>
</dbReference>
<dbReference type="Proteomes" id="UP000623467">
    <property type="component" value="Unassembled WGS sequence"/>
</dbReference>
<organism evidence="1 2">
    <name type="scientific">Mycena sanguinolenta</name>
    <dbReference type="NCBI Taxonomy" id="230812"/>
    <lineage>
        <taxon>Eukaryota</taxon>
        <taxon>Fungi</taxon>
        <taxon>Dikarya</taxon>
        <taxon>Basidiomycota</taxon>
        <taxon>Agaricomycotina</taxon>
        <taxon>Agaricomycetes</taxon>
        <taxon>Agaricomycetidae</taxon>
        <taxon>Agaricales</taxon>
        <taxon>Marasmiineae</taxon>
        <taxon>Mycenaceae</taxon>
        <taxon>Mycena</taxon>
    </lineage>
</organism>
<accession>A0A8H7DGG8</accession>
<evidence type="ECO:0000313" key="1">
    <source>
        <dbReference type="EMBL" id="KAF7371353.1"/>
    </source>
</evidence>
<dbReference type="Gene3D" id="3.80.10.10">
    <property type="entry name" value="Ribonuclease Inhibitor"/>
    <property type="match status" value="1"/>
</dbReference>
<dbReference type="AlphaFoldDB" id="A0A8H7DGG8"/>
<dbReference type="OrthoDB" id="3541472at2759"/>
<protein>
    <submittedName>
        <fullName evidence="1">F-box domain-containing protein</fullName>
    </submittedName>
</protein>
<proteinExistence type="predicted"/>
<dbReference type="InterPro" id="IPR032675">
    <property type="entry name" value="LRR_dom_sf"/>
</dbReference>
<gene>
    <name evidence="1" type="ORF">MSAN_00771400</name>
</gene>
<sequence>MLPYLCIEVLQEIGSQLPNSDQKNLRAVCKELNVAIDPLFYTFFVLRGDRMRGEDGLKIIERLAAGQIGWSHHCKTIHILPGSKAEKGEAIGPKWYPTNAEFPNLLVTAIASMQNTQTVMWNVRARDPQWVREAICDSLSTLSHLTNLRLQIEGGFRLQLAPLPRLTKLRIETMDWQPVHPEEICRLVGRGHNLTCLHLTGHCDWSQVWTMVRTTSLRPSPSTRIRLKDVRTRIVTPDLITYLSSYSGLERLTLEKFEGSQPQIDSYADAFFNDVLPQHSQSLVVLNCPAAYEGRWCFRMEVANSILQLRKLEKLHISVSAVDVIDAEPAVNAVTLLLNTAALLPALRLLHISPASRRRHFDIGLKTGIEDFTSHIESAAVVYTDAHYYGLAPAISDEGDYSTVLVYRILDPESPRIAQVKGLVSQKERDEDEEW</sequence>